<evidence type="ECO:0000256" key="2">
    <source>
        <dbReference type="ARBA" id="ARBA00007430"/>
    </source>
</evidence>
<feature type="transmembrane region" description="Helical" evidence="7">
    <location>
        <begin position="260"/>
        <end position="280"/>
    </location>
</feature>
<feature type="transmembrane region" description="Helical" evidence="7">
    <location>
        <begin position="373"/>
        <end position="406"/>
    </location>
</feature>
<dbReference type="OrthoDB" id="7605542at2"/>
<feature type="transmembrane region" description="Helical" evidence="7">
    <location>
        <begin position="182"/>
        <end position="203"/>
    </location>
</feature>
<sequence length="460" mass="49204">MIALRPRFLSGSGLVARAARSSLITFLGFGGGQALRLASNLVLTRLLFPEAFGLMALVTVVLIGLGMFSDVGIGPSIMSSKRGDDPDFLDTAWTIQILRGLVLFAAICALAWPVAQFYREPALLALLPAMGGTLIVDGFRPTAYEVQNRHLRAGLVTAVELAIQAIGVAVAILFAWAWGSVWALVVSGYAASLANVVLATLILPGPRNRLRWESAAAHELVHFGKWIFLSTVCGFFIMQADKLILGRALTLENFGVYSIGYFLASFPIILGGALMRRLVIPVYRESPPAESRANALRVRRMRAVATAGLGTLLLAVAALGPWLVRLMYDDRYEAAAGIVTAVAAAQIPVLIMQSCDQAALAYGDSRRFFRLTLVRAVATVAGIVAGLFVGGLLGAACGMALAGIAVYPVLAWLNRPHGAWDPVHDAGFFFLLSVLAAIVLWYHRADLLPLLQMGHGLTAR</sequence>
<gene>
    <name evidence="8" type="ORF">SAMN05444417_2593</name>
</gene>
<dbReference type="EMBL" id="FQYO01000004">
    <property type="protein sequence ID" value="SHJ03159.1"/>
    <property type="molecule type" value="Genomic_DNA"/>
</dbReference>
<keyword evidence="9" id="KW-1185">Reference proteome</keyword>
<reference evidence="8 9" key="1">
    <citation type="submission" date="2016-11" db="EMBL/GenBank/DDBJ databases">
        <authorList>
            <person name="Jaros S."/>
            <person name="Januszkiewicz K."/>
            <person name="Wedrychowicz H."/>
        </authorList>
    </citation>
    <scope>NUCLEOTIDE SEQUENCE [LARGE SCALE GENOMIC DNA]</scope>
    <source>
        <strain evidence="8 9">DSM 100565</strain>
    </source>
</reference>
<evidence type="ECO:0000256" key="6">
    <source>
        <dbReference type="ARBA" id="ARBA00023136"/>
    </source>
</evidence>
<evidence type="ECO:0000256" key="7">
    <source>
        <dbReference type="SAM" id="Phobius"/>
    </source>
</evidence>
<comment type="similarity">
    <text evidence="2">Belongs to the polysaccharide synthase family.</text>
</comment>
<evidence type="ECO:0000313" key="9">
    <source>
        <dbReference type="Proteomes" id="UP000184292"/>
    </source>
</evidence>
<dbReference type="STRING" id="1447782.SAMN05444417_2593"/>
<dbReference type="PANTHER" id="PTHR30250:SF10">
    <property type="entry name" value="LIPOPOLYSACCHARIDE BIOSYNTHESIS PROTEIN WZXC"/>
    <property type="match status" value="1"/>
</dbReference>
<dbReference type="Pfam" id="PF13440">
    <property type="entry name" value="Polysacc_synt_3"/>
    <property type="match status" value="1"/>
</dbReference>
<accession>A0A1M6FZX3</accession>
<dbReference type="PANTHER" id="PTHR30250">
    <property type="entry name" value="PST FAMILY PREDICTED COLANIC ACID TRANSPORTER"/>
    <property type="match status" value="1"/>
</dbReference>
<feature type="transmembrane region" description="Helical" evidence="7">
    <location>
        <begin position="51"/>
        <end position="73"/>
    </location>
</feature>
<proteinExistence type="inferred from homology"/>
<dbReference type="RefSeq" id="WP_073331224.1">
    <property type="nucleotide sequence ID" value="NZ_FQYO01000004.1"/>
</dbReference>
<keyword evidence="6 7" id="KW-0472">Membrane</keyword>
<evidence type="ECO:0000313" key="8">
    <source>
        <dbReference type="EMBL" id="SHJ03159.1"/>
    </source>
</evidence>
<feature type="transmembrane region" description="Helical" evidence="7">
    <location>
        <begin position="223"/>
        <end position="240"/>
    </location>
</feature>
<feature type="transmembrane region" description="Helical" evidence="7">
    <location>
        <begin position="151"/>
        <end position="176"/>
    </location>
</feature>
<evidence type="ECO:0000256" key="4">
    <source>
        <dbReference type="ARBA" id="ARBA00022692"/>
    </source>
</evidence>
<dbReference type="AlphaFoldDB" id="A0A1M6FZX3"/>
<feature type="transmembrane region" description="Helical" evidence="7">
    <location>
        <begin position="93"/>
        <end position="115"/>
    </location>
</feature>
<keyword evidence="4 7" id="KW-0812">Transmembrane</keyword>
<evidence type="ECO:0000256" key="5">
    <source>
        <dbReference type="ARBA" id="ARBA00022989"/>
    </source>
</evidence>
<feature type="transmembrane region" description="Helical" evidence="7">
    <location>
        <begin position="426"/>
        <end position="443"/>
    </location>
</feature>
<keyword evidence="5 7" id="KW-1133">Transmembrane helix</keyword>
<feature type="transmembrane region" description="Helical" evidence="7">
    <location>
        <begin position="301"/>
        <end position="322"/>
    </location>
</feature>
<protein>
    <submittedName>
        <fullName evidence="8">Membrane protein involved in the export of O-antigen and teichoic acid</fullName>
    </submittedName>
</protein>
<comment type="subcellular location">
    <subcellularLocation>
        <location evidence="1">Cell membrane</location>
        <topology evidence="1">Multi-pass membrane protein</topology>
    </subcellularLocation>
</comment>
<name>A0A1M6FZX3_9RHOB</name>
<dbReference type="GO" id="GO:0005886">
    <property type="term" value="C:plasma membrane"/>
    <property type="evidence" value="ECO:0007669"/>
    <property type="project" value="UniProtKB-SubCell"/>
</dbReference>
<evidence type="ECO:0000256" key="3">
    <source>
        <dbReference type="ARBA" id="ARBA00022475"/>
    </source>
</evidence>
<keyword evidence="3" id="KW-1003">Cell membrane</keyword>
<dbReference type="Proteomes" id="UP000184292">
    <property type="component" value="Unassembled WGS sequence"/>
</dbReference>
<dbReference type="InterPro" id="IPR050833">
    <property type="entry name" value="Poly_Biosynth_Transport"/>
</dbReference>
<feature type="transmembrane region" description="Helical" evidence="7">
    <location>
        <begin position="334"/>
        <end position="352"/>
    </location>
</feature>
<organism evidence="8 9">
    <name type="scientific">Wenxinia saemankumensis</name>
    <dbReference type="NCBI Taxonomy" id="1447782"/>
    <lineage>
        <taxon>Bacteria</taxon>
        <taxon>Pseudomonadati</taxon>
        <taxon>Pseudomonadota</taxon>
        <taxon>Alphaproteobacteria</taxon>
        <taxon>Rhodobacterales</taxon>
        <taxon>Roseobacteraceae</taxon>
        <taxon>Wenxinia</taxon>
    </lineage>
</organism>
<evidence type="ECO:0000256" key="1">
    <source>
        <dbReference type="ARBA" id="ARBA00004651"/>
    </source>
</evidence>